<name>A0A8F9TX19_9BACT</name>
<dbReference type="Proteomes" id="UP000825051">
    <property type="component" value="Chromosome"/>
</dbReference>
<protein>
    <recommendedName>
        <fullName evidence="3">Carrier domain-containing protein</fullName>
    </recommendedName>
</protein>
<feature type="domain" description="Carrier" evidence="3">
    <location>
        <begin position="42"/>
        <end position="120"/>
    </location>
</feature>
<evidence type="ECO:0000313" key="5">
    <source>
        <dbReference type="Proteomes" id="UP000825051"/>
    </source>
</evidence>
<evidence type="ECO:0000256" key="1">
    <source>
        <dbReference type="ARBA" id="ARBA00022450"/>
    </source>
</evidence>
<dbReference type="SUPFAM" id="SSF47336">
    <property type="entry name" value="ACP-like"/>
    <property type="match status" value="1"/>
</dbReference>
<reference evidence="4" key="1">
    <citation type="submission" date="2021-08" db="EMBL/GenBank/DDBJ databases">
        <title>Genome of a novel bacterium of the phylum Verrucomicrobia, Oleiharenicola sp. KSB-15.</title>
        <authorList>
            <person name="Chung J.-H."/>
            <person name="Ahn J.-H."/>
            <person name="Yoon Y."/>
            <person name="Kim D.-Y."/>
            <person name="An S.-H."/>
            <person name="Park I."/>
            <person name="Yeon J."/>
        </authorList>
    </citation>
    <scope>NUCLEOTIDE SEQUENCE</scope>
    <source>
        <strain evidence="4">KSB-15</strain>
    </source>
</reference>
<dbReference type="EMBL" id="CP080507">
    <property type="protein sequence ID" value="QYM79617.1"/>
    <property type="molecule type" value="Genomic_DNA"/>
</dbReference>
<keyword evidence="5" id="KW-1185">Reference proteome</keyword>
<sequence>MDSSTSNSDTALSPAGDVPLLRHFSPEVREAFACLRETGNPAAADTVLLAIVRDHQPQKPAVAAPLEDQQALIADLGFDSVAITEMVFFIEDLFQVSISNEEILSIRTVGELRAFVRRKLPAHRPPVA</sequence>
<dbReference type="PROSITE" id="PS00012">
    <property type="entry name" value="PHOSPHOPANTETHEINE"/>
    <property type="match status" value="1"/>
</dbReference>
<keyword evidence="2" id="KW-0597">Phosphoprotein</keyword>
<dbReference type="RefSeq" id="WP_220163720.1">
    <property type="nucleotide sequence ID" value="NZ_CP080507.1"/>
</dbReference>
<evidence type="ECO:0000259" key="3">
    <source>
        <dbReference type="PROSITE" id="PS50075"/>
    </source>
</evidence>
<dbReference type="PROSITE" id="PS50075">
    <property type="entry name" value="CARRIER"/>
    <property type="match status" value="1"/>
</dbReference>
<organism evidence="4 5">
    <name type="scientific">Horticoccus luteus</name>
    <dbReference type="NCBI Taxonomy" id="2862869"/>
    <lineage>
        <taxon>Bacteria</taxon>
        <taxon>Pseudomonadati</taxon>
        <taxon>Verrucomicrobiota</taxon>
        <taxon>Opitutia</taxon>
        <taxon>Opitutales</taxon>
        <taxon>Opitutaceae</taxon>
        <taxon>Horticoccus</taxon>
    </lineage>
</organism>
<proteinExistence type="predicted"/>
<dbReference type="KEGG" id="ole:K0B96_03080"/>
<dbReference type="InterPro" id="IPR009081">
    <property type="entry name" value="PP-bd_ACP"/>
</dbReference>
<evidence type="ECO:0000256" key="2">
    <source>
        <dbReference type="ARBA" id="ARBA00022553"/>
    </source>
</evidence>
<dbReference type="Gene3D" id="1.10.1200.10">
    <property type="entry name" value="ACP-like"/>
    <property type="match status" value="1"/>
</dbReference>
<dbReference type="Pfam" id="PF00550">
    <property type="entry name" value="PP-binding"/>
    <property type="match status" value="1"/>
</dbReference>
<accession>A0A8F9TX19</accession>
<keyword evidence="1" id="KW-0596">Phosphopantetheine</keyword>
<gene>
    <name evidence="4" type="ORF">K0B96_03080</name>
</gene>
<evidence type="ECO:0000313" key="4">
    <source>
        <dbReference type="EMBL" id="QYM79617.1"/>
    </source>
</evidence>
<dbReference type="InterPro" id="IPR036736">
    <property type="entry name" value="ACP-like_sf"/>
</dbReference>
<dbReference type="AlphaFoldDB" id="A0A8F9TX19"/>
<dbReference type="InterPro" id="IPR006162">
    <property type="entry name" value="Ppantetheine_attach_site"/>
</dbReference>